<feature type="domain" description="Acyl-CoA thioester hydrolase/bile acid-CoA amino acid N-acetyltransferase" evidence="3">
    <location>
        <begin position="74"/>
        <end position="208"/>
    </location>
</feature>
<dbReference type="InterPro" id="IPR006862">
    <property type="entry name" value="Thio_Ohase/aa_AcTrfase"/>
</dbReference>
<dbReference type="GO" id="GO:0006637">
    <property type="term" value="P:acyl-CoA metabolic process"/>
    <property type="evidence" value="ECO:0007669"/>
    <property type="project" value="InterPro"/>
</dbReference>
<dbReference type="EMBL" id="CALNXJ010000001">
    <property type="protein sequence ID" value="CAH3031537.1"/>
    <property type="molecule type" value="Genomic_DNA"/>
</dbReference>
<evidence type="ECO:0000259" key="3">
    <source>
        <dbReference type="Pfam" id="PF04775"/>
    </source>
</evidence>
<organism evidence="5 6">
    <name type="scientific">Pocillopora meandrina</name>
    <dbReference type="NCBI Taxonomy" id="46732"/>
    <lineage>
        <taxon>Eukaryota</taxon>
        <taxon>Metazoa</taxon>
        <taxon>Cnidaria</taxon>
        <taxon>Anthozoa</taxon>
        <taxon>Hexacorallia</taxon>
        <taxon>Scleractinia</taxon>
        <taxon>Astrocoeniina</taxon>
        <taxon>Pocilloporidae</taxon>
        <taxon>Pocillopora</taxon>
    </lineage>
</organism>
<feature type="domain" description="BAAT/Acyl-CoA thioester hydrolase C-terminal" evidence="4">
    <location>
        <begin position="272"/>
        <end position="480"/>
    </location>
</feature>
<comment type="caution">
    <text evidence="5">The sequence shown here is derived from an EMBL/GenBank/DDBJ whole genome shotgun (WGS) entry which is preliminary data.</text>
</comment>
<dbReference type="AlphaFoldDB" id="A0AAU9VQ07"/>
<gene>
    <name evidence="5" type="ORF">PMEA_00000239</name>
</gene>
<dbReference type="Pfam" id="PF04775">
    <property type="entry name" value="Bile_Hydr_Trans"/>
    <property type="match status" value="1"/>
</dbReference>
<dbReference type="GO" id="GO:0047617">
    <property type="term" value="F:fatty acyl-CoA hydrolase activity"/>
    <property type="evidence" value="ECO:0007669"/>
    <property type="project" value="TreeGrafter"/>
</dbReference>
<reference evidence="5 6" key="1">
    <citation type="submission" date="2022-05" db="EMBL/GenBank/DDBJ databases">
        <authorList>
            <consortium name="Genoscope - CEA"/>
            <person name="William W."/>
        </authorList>
    </citation>
    <scope>NUCLEOTIDE SEQUENCE [LARGE SCALE GENOMIC DNA]</scope>
</reference>
<evidence type="ECO:0000313" key="6">
    <source>
        <dbReference type="Proteomes" id="UP001159428"/>
    </source>
</evidence>
<dbReference type="Gene3D" id="3.40.50.1820">
    <property type="entry name" value="alpha/beta hydrolase"/>
    <property type="match status" value="1"/>
</dbReference>
<comment type="similarity">
    <text evidence="1">Belongs to the C/M/P thioester hydrolase family.</text>
</comment>
<evidence type="ECO:0000259" key="4">
    <source>
        <dbReference type="Pfam" id="PF08840"/>
    </source>
</evidence>
<dbReference type="InterPro" id="IPR016662">
    <property type="entry name" value="Acyl-CoA_thioEstase_long-chain"/>
</dbReference>
<dbReference type="GO" id="GO:0006631">
    <property type="term" value="P:fatty acid metabolic process"/>
    <property type="evidence" value="ECO:0007669"/>
    <property type="project" value="TreeGrafter"/>
</dbReference>
<accession>A0AAU9VQ07</accession>
<dbReference type="InterPro" id="IPR042490">
    <property type="entry name" value="Thio_Ohase/BAAT_N"/>
</dbReference>
<dbReference type="Pfam" id="PF08840">
    <property type="entry name" value="BAAT_C"/>
    <property type="match status" value="1"/>
</dbReference>
<dbReference type="Gene3D" id="2.60.40.2240">
    <property type="entry name" value="Acyl-CoA thioester hydrolase/BAAT N-terminal domain"/>
    <property type="match status" value="1"/>
</dbReference>
<dbReference type="PANTHER" id="PTHR10824:SF4">
    <property type="entry name" value="ACYL-COENZYME A THIOESTERASE 1-LIKE"/>
    <property type="match status" value="1"/>
</dbReference>
<dbReference type="InterPro" id="IPR029058">
    <property type="entry name" value="AB_hydrolase_fold"/>
</dbReference>
<name>A0AAU9VQ07_9CNID</name>
<evidence type="ECO:0000313" key="5">
    <source>
        <dbReference type="EMBL" id="CAH3031537.1"/>
    </source>
</evidence>
<dbReference type="PANTHER" id="PTHR10824">
    <property type="entry name" value="ACYL-COENZYME A THIOESTERASE-RELATED"/>
    <property type="match status" value="1"/>
</dbReference>
<dbReference type="InterPro" id="IPR014940">
    <property type="entry name" value="BAAT_C"/>
</dbReference>
<feature type="active site" description="Charge relay system" evidence="2">
    <location>
        <position position="300"/>
    </location>
</feature>
<dbReference type="SUPFAM" id="SSF53474">
    <property type="entry name" value="alpha/beta-Hydrolases"/>
    <property type="match status" value="1"/>
</dbReference>
<keyword evidence="6" id="KW-1185">Reference proteome</keyword>
<evidence type="ECO:0000256" key="2">
    <source>
        <dbReference type="PIRSR" id="PIRSR016521-1"/>
    </source>
</evidence>
<sequence length="489" mass="54671">MTKLSQSFFPRFHPLISQRNEPNVMEILNRLETSNQPEIITQTVDSDAFDSNITECQSQLNPDLVVYPMRSLIDEKISIVVRGLTPRQRITLKAKLTGDSKEEFESYGHFIADGAGRVCIAETPSLSGTYTGVDSMGLLWSMKLLPGQRKGQRLSKKDVTKPYYVHLHLFNGHVEDFACKEVKELQPIRSVTFERCYMTCGVRRIPVRNGRLRGTLFLPPGKGPFPGIIDLFGTIGGLVEFKASLLASHGFVALALAYFAYDDLPKVPTELELEYFFEACDWMLAHPDVMSCGLGVMGVSKGSELALILATHQKEVTAVVGISPAHALIAFPLKYKGEPLAFLKFEPDLVKLSENGAMIFKESYPPDATDGPRRAATIAVEKIQGDILLICGADDQNWRAQEMARKIRSRLHKYGKGSRCTIHTYPGTGHLIEPPYTPTCHLSYHKSFGMCVEWGGEPRQQAFAQEDSWKHILNFFANNLSLKNKKSRL</sequence>
<dbReference type="Proteomes" id="UP001159428">
    <property type="component" value="Unassembled WGS sequence"/>
</dbReference>
<dbReference type="FunFam" id="3.40.50.1820:FF:000024">
    <property type="entry name" value="acyl-coenzyme A thioesterase 4"/>
    <property type="match status" value="1"/>
</dbReference>
<dbReference type="PIRSF" id="PIRSF016521">
    <property type="entry name" value="Acyl-CoA_hydro"/>
    <property type="match status" value="1"/>
</dbReference>
<proteinExistence type="inferred from homology"/>
<evidence type="ECO:0000256" key="1">
    <source>
        <dbReference type="ARBA" id="ARBA00006538"/>
    </source>
</evidence>
<feature type="active site" description="Charge relay system" evidence="2">
    <location>
        <position position="395"/>
    </location>
</feature>
<feature type="active site" description="Charge relay system" evidence="2">
    <location>
        <position position="430"/>
    </location>
</feature>
<protein>
    <submittedName>
        <fullName evidence="5">Uncharacterized protein</fullName>
    </submittedName>
</protein>